<evidence type="ECO:0000313" key="11">
    <source>
        <dbReference type="Proteomes" id="UP000322214"/>
    </source>
</evidence>
<dbReference type="EMBL" id="CP042912">
    <property type="protein sequence ID" value="QEG23022.1"/>
    <property type="molecule type" value="Genomic_DNA"/>
</dbReference>
<feature type="transmembrane region" description="Helical" evidence="8">
    <location>
        <begin position="291"/>
        <end position="313"/>
    </location>
</feature>
<evidence type="ECO:0000256" key="7">
    <source>
        <dbReference type="ARBA" id="ARBA00023136"/>
    </source>
</evidence>
<reference evidence="10 11" key="1">
    <citation type="submission" date="2019-08" db="EMBL/GenBank/DDBJ databases">
        <title>Deep-cultivation of Planctomycetes and their phenomic and genomic characterization uncovers novel biology.</title>
        <authorList>
            <person name="Wiegand S."/>
            <person name="Jogler M."/>
            <person name="Boedeker C."/>
            <person name="Pinto D."/>
            <person name="Vollmers J."/>
            <person name="Rivas-Marin E."/>
            <person name="Kohn T."/>
            <person name="Peeters S.H."/>
            <person name="Heuer A."/>
            <person name="Rast P."/>
            <person name="Oberbeckmann S."/>
            <person name="Bunk B."/>
            <person name="Jeske O."/>
            <person name="Meyerdierks A."/>
            <person name="Storesund J.E."/>
            <person name="Kallscheuer N."/>
            <person name="Luecker S."/>
            <person name="Lage O.M."/>
            <person name="Pohl T."/>
            <person name="Merkel B.J."/>
            <person name="Hornburger P."/>
            <person name="Mueller R.-W."/>
            <person name="Bruemmer F."/>
            <person name="Labrenz M."/>
            <person name="Spormann A.M."/>
            <person name="Op den Camp H."/>
            <person name="Overmann J."/>
            <person name="Amann R."/>
            <person name="Jetten M.S.M."/>
            <person name="Mascher T."/>
            <person name="Medema M.H."/>
            <person name="Devos D.P."/>
            <person name="Kaster A.-K."/>
            <person name="Ovreas L."/>
            <person name="Rohde M."/>
            <person name="Galperin M.Y."/>
            <person name="Jogler C."/>
        </authorList>
    </citation>
    <scope>NUCLEOTIDE SEQUENCE [LARGE SCALE GENOMIC DNA]</scope>
    <source>
        <strain evidence="10 11">FC18</strain>
    </source>
</reference>
<evidence type="ECO:0000256" key="1">
    <source>
        <dbReference type="ARBA" id="ARBA00022475"/>
    </source>
</evidence>
<dbReference type="STRING" id="980251.GCA_001642875_04045"/>
<evidence type="ECO:0000313" key="10">
    <source>
        <dbReference type="EMBL" id="QEG23022.1"/>
    </source>
</evidence>
<keyword evidence="7 8" id="KW-0472">Membrane</keyword>
<dbReference type="InterPro" id="IPR029044">
    <property type="entry name" value="Nucleotide-diphossugar_trans"/>
</dbReference>
<dbReference type="RefSeq" id="WP_075086048.1">
    <property type="nucleotide sequence ID" value="NZ_CP042912.1"/>
</dbReference>
<sequence>MKTRTEMSHSNQHQADEFYATARNRFQSNRTPEISFVIPAMNEEASLAQLVMRIEANVDTDNFEIILIDDGSTDDTWVVIQALADVYDYVRGLRFRSNRGKAAGLQAGFDIAEGDLIFTMDADLQDDPKEIPRFIEKINEGYDLVSGWKAVRHDPWHKVLPSRIFNRMLSYFSNVKLHDHNCGFKCYRREVAKSIKLFGELHRMVPSLAGMQGYKVAEIVVEHHARKFGVSKYGVERFIRGFSDMLTMGFLRVYGERPSHFANFCAFGYGVFATCLAVASLIIGIPTTAGIVTLMTALIFSGMGGACVIAGLFCELMIRQNSPAQVSSVVVDTREDFKLQASKLRDGELQADECEHTESQQLDSLQFENQEELGTLSA</sequence>
<proteinExistence type="predicted"/>
<dbReference type="Pfam" id="PF00535">
    <property type="entry name" value="Glycos_transf_2"/>
    <property type="match status" value="1"/>
</dbReference>
<dbReference type="KEGG" id="mff:MFFC18_29140"/>
<dbReference type="GO" id="GO:0009103">
    <property type="term" value="P:lipopolysaccharide biosynthetic process"/>
    <property type="evidence" value="ECO:0007669"/>
    <property type="project" value="UniProtKB-KW"/>
</dbReference>
<dbReference type="InterPro" id="IPR001173">
    <property type="entry name" value="Glyco_trans_2-like"/>
</dbReference>
<dbReference type="PANTHER" id="PTHR48090:SF3">
    <property type="entry name" value="UNDECAPRENYL-PHOSPHATE 4-DEOXY-4-FORMAMIDO-L-ARABINOSE TRANSFERASE"/>
    <property type="match status" value="1"/>
</dbReference>
<dbReference type="Gene3D" id="3.90.550.10">
    <property type="entry name" value="Spore Coat Polysaccharide Biosynthesis Protein SpsA, Chain A"/>
    <property type="match status" value="1"/>
</dbReference>
<evidence type="ECO:0000256" key="3">
    <source>
        <dbReference type="ARBA" id="ARBA00022679"/>
    </source>
</evidence>
<organism evidence="10 11">
    <name type="scientific">Mariniblastus fucicola</name>
    <dbReference type="NCBI Taxonomy" id="980251"/>
    <lineage>
        <taxon>Bacteria</taxon>
        <taxon>Pseudomonadati</taxon>
        <taxon>Planctomycetota</taxon>
        <taxon>Planctomycetia</taxon>
        <taxon>Pirellulales</taxon>
        <taxon>Pirellulaceae</taxon>
        <taxon>Mariniblastus</taxon>
    </lineage>
</organism>
<keyword evidence="4 8" id="KW-0812">Transmembrane</keyword>
<accession>A0A5B9PDL5</accession>
<dbReference type="OrthoDB" id="9807778at2"/>
<feature type="domain" description="Glycosyltransferase 2-like" evidence="9">
    <location>
        <begin position="35"/>
        <end position="194"/>
    </location>
</feature>
<keyword evidence="2 10" id="KW-0328">Glycosyltransferase</keyword>
<dbReference type="SUPFAM" id="SSF53448">
    <property type="entry name" value="Nucleotide-diphospho-sugar transferases"/>
    <property type="match status" value="1"/>
</dbReference>
<evidence type="ECO:0000256" key="6">
    <source>
        <dbReference type="ARBA" id="ARBA00022989"/>
    </source>
</evidence>
<evidence type="ECO:0000256" key="4">
    <source>
        <dbReference type="ARBA" id="ARBA00022692"/>
    </source>
</evidence>
<dbReference type="PANTHER" id="PTHR48090">
    <property type="entry name" value="UNDECAPRENYL-PHOSPHATE 4-DEOXY-4-FORMAMIDO-L-ARABINOSE TRANSFERASE-RELATED"/>
    <property type="match status" value="1"/>
</dbReference>
<evidence type="ECO:0000256" key="2">
    <source>
        <dbReference type="ARBA" id="ARBA00022676"/>
    </source>
</evidence>
<keyword evidence="11" id="KW-1185">Reference proteome</keyword>
<dbReference type="GO" id="GO:0099621">
    <property type="term" value="F:undecaprenyl-phosphate 4-deoxy-4-formamido-L-arabinose transferase activity"/>
    <property type="evidence" value="ECO:0007669"/>
    <property type="project" value="UniProtKB-EC"/>
</dbReference>
<feature type="transmembrane region" description="Helical" evidence="8">
    <location>
        <begin position="261"/>
        <end position="285"/>
    </location>
</feature>
<evidence type="ECO:0000256" key="5">
    <source>
        <dbReference type="ARBA" id="ARBA00022985"/>
    </source>
</evidence>
<name>A0A5B9PDL5_9BACT</name>
<evidence type="ECO:0000259" key="9">
    <source>
        <dbReference type="Pfam" id="PF00535"/>
    </source>
</evidence>
<evidence type="ECO:0000256" key="8">
    <source>
        <dbReference type="SAM" id="Phobius"/>
    </source>
</evidence>
<keyword evidence="5" id="KW-0448">Lipopolysaccharide biosynthesis</keyword>
<dbReference type="CDD" id="cd04187">
    <property type="entry name" value="DPM1_like_bac"/>
    <property type="match status" value="1"/>
</dbReference>
<dbReference type="EC" id="2.4.2.53" evidence="10"/>
<dbReference type="GO" id="GO:0005886">
    <property type="term" value="C:plasma membrane"/>
    <property type="evidence" value="ECO:0007669"/>
    <property type="project" value="TreeGrafter"/>
</dbReference>
<dbReference type="AlphaFoldDB" id="A0A5B9PDL5"/>
<keyword evidence="3 10" id="KW-0808">Transferase</keyword>
<keyword evidence="6 8" id="KW-1133">Transmembrane helix</keyword>
<keyword evidence="1" id="KW-1003">Cell membrane</keyword>
<dbReference type="InterPro" id="IPR050256">
    <property type="entry name" value="Glycosyltransferase_2"/>
</dbReference>
<dbReference type="Proteomes" id="UP000322214">
    <property type="component" value="Chromosome"/>
</dbReference>
<gene>
    <name evidence="10" type="primary">arnC_2</name>
    <name evidence="10" type="ORF">MFFC18_29140</name>
</gene>
<protein>
    <submittedName>
        <fullName evidence="10">Undecaprenyl-phosphate 4-deoxy-4-formamido-L-arabinose transferase</fullName>
        <ecNumber evidence="10">2.4.2.53</ecNumber>
    </submittedName>
</protein>